<evidence type="ECO:0000313" key="6">
    <source>
        <dbReference type="Proteomes" id="UP000003751"/>
    </source>
</evidence>
<dbReference type="EMBL" id="AEMG01000002">
    <property type="protein sequence ID" value="EFW94034.1"/>
    <property type="molecule type" value="Genomic_DNA"/>
</dbReference>
<keyword evidence="7" id="KW-1185">Reference proteome</keyword>
<dbReference type="PANTHER" id="PTHR43626:SF4">
    <property type="entry name" value="GCN5-RELATED N-ACETYLTRANSFERASE 2, CHLOROPLASTIC"/>
    <property type="match status" value="1"/>
</dbReference>
<dbReference type="EMBL" id="FRAN01000002">
    <property type="protein sequence ID" value="SHK63859.1"/>
    <property type="molecule type" value="Genomic_DNA"/>
</dbReference>
<sequence length="145" mass="16336">MVLTRDIELDDAGELTDLYEEYEWWEDREAGDVRTALAETEVAVGVEENGTLVAAARILTDYTYYANVFDVIVATDRRGEGFGKILMEAVVDHPDLQSVVGLSLLCRRGLVPYYESVGFELFDPEMEVPEGGVETLVRMTYRQTD</sequence>
<evidence type="ECO:0000313" key="7">
    <source>
        <dbReference type="Proteomes" id="UP000184203"/>
    </source>
</evidence>
<dbReference type="Proteomes" id="UP000003751">
    <property type="component" value="Unassembled WGS sequence"/>
</dbReference>
<evidence type="ECO:0000313" key="4">
    <source>
        <dbReference type="EMBL" id="EFW94034.1"/>
    </source>
</evidence>
<dbReference type="GO" id="GO:0008080">
    <property type="term" value="F:N-acetyltransferase activity"/>
    <property type="evidence" value="ECO:0007669"/>
    <property type="project" value="InterPro"/>
</dbReference>
<dbReference type="InterPro" id="IPR016181">
    <property type="entry name" value="Acyl_CoA_acyltransferase"/>
</dbReference>
<dbReference type="SUPFAM" id="SSF55729">
    <property type="entry name" value="Acyl-CoA N-acyltransferases (Nat)"/>
    <property type="match status" value="1"/>
</dbReference>
<protein>
    <submittedName>
        <fullName evidence="5">Acetyltransferase (GNAT) domain-containing protein</fullName>
    </submittedName>
    <submittedName>
        <fullName evidence="4">GCN5-related N-acetyltransferase</fullName>
    </submittedName>
</protein>
<dbReference type="Proteomes" id="UP000184203">
    <property type="component" value="Unassembled WGS sequence"/>
</dbReference>
<dbReference type="AlphaFoldDB" id="E7QPB8"/>
<dbReference type="Gene3D" id="3.40.630.30">
    <property type="match status" value="1"/>
</dbReference>
<dbReference type="RefSeq" id="WP_007976802.1">
    <property type="nucleotide sequence ID" value="NZ_AEMG01000002.1"/>
</dbReference>
<evidence type="ECO:0000313" key="5">
    <source>
        <dbReference type="EMBL" id="SHK63859.1"/>
    </source>
</evidence>
<evidence type="ECO:0000256" key="1">
    <source>
        <dbReference type="ARBA" id="ARBA00022679"/>
    </source>
</evidence>
<keyword evidence="2" id="KW-0012">Acyltransferase</keyword>
<dbReference type="OrthoDB" id="111868at2157"/>
<gene>
    <name evidence="5" type="ORF">SAMN05444342_1934</name>
    <name evidence="4" type="ORF">ZOD2009_02785</name>
</gene>
<proteinExistence type="predicted"/>
<reference evidence="4 6" key="1">
    <citation type="journal article" date="2014" name="ISME J.">
        <title>Trehalose/2-sulfotrehalose biosynthesis and glycine-betaine uptake are widely spread mechanisms for osmoadaptation in the Halobacteriales.</title>
        <authorList>
            <person name="Youssef N.H."/>
            <person name="Savage-Ashlock K.N."/>
            <person name="McCully A.L."/>
            <person name="Luedtke B."/>
            <person name="Shaw E.I."/>
            <person name="Hoff W.D."/>
            <person name="Elshahed M.S."/>
        </authorList>
    </citation>
    <scope>NUCLEOTIDE SEQUENCE [LARGE SCALE GENOMIC DNA]</scope>
    <source>
        <strain evidence="4 6">DX253</strain>
    </source>
</reference>
<reference evidence="7" key="2">
    <citation type="submission" date="2016-11" db="EMBL/GenBank/DDBJ databases">
        <authorList>
            <person name="Varghese N."/>
            <person name="Submissions S."/>
        </authorList>
    </citation>
    <scope>NUCLEOTIDE SEQUENCE [LARGE SCALE GENOMIC DNA]</scope>
    <source>
        <strain evidence="7">DX253</strain>
    </source>
</reference>
<dbReference type="PROSITE" id="PS51186">
    <property type="entry name" value="GNAT"/>
    <property type="match status" value="1"/>
</dbReference>
<feature type="domain" description="N-acetyltransferase" evidence="3">
    <location>
        <begin position="2"/>
        <end position="144"/>
    </location>
</feature>
<dbReference type="STRING" id="797209.GCA_000376445_01662"/>
<keyword evidence="1 4" id="KW-0808">Transferase</keyword>
<organism evidence="4 6">
    <name type="scientific">Haladaptatus paucihalophilus DX253</name>
    <dbReference type="NCBI Taxonomy" id="797209"/>
    <lineage>
        <taxon>Archaea</taxon>
        <taxon>Methanobacteriati</taxon>
        <taxon>Methanobacteriota</taxon>
        <taxon>Stenosarchaea group</taxon>
        <taxon>Halobacteria</taxon>
        <taxon>Halobacteriales</taxon>
        <taxon>Haladaptataceae</taxon>
        <taxon>Haladaptatus</taxon>
    </lineage>
</organism>
<dbReference type="PATRIC" id="fig|797209.4.peg.541"/>
<dbReference type="CDD" id="cd04301">
    <property type="entry name" value="NAT_SF"/>
    <property type="match status" value="1"/>
</dbReference>
<dbReference type="eggNOG" id="arCOG00839">
    <property type="taxonomic scope" value="Archaea"/>
</dbReference>
<dbReference type="PANTHER" id="PTHR43626">
    <property type="entry name" value="ACYL-COA N-ACYLTRANSFERASE"/>
    <property type="match status" value="1"/>
</dbReference>
<dbReference type="Pfam" id="PF00583">
    <property type="entry name" value="Acetyltransf_1"/>
    <property type="match status" value="1"/>
</dbReference>
<reference evidence="5" key="3">
    <citation type="submission" date="2016-11" db="EMBL/GenBank/DDBJ databases">
        <authorList>
            <person name="Jaros S."/>
            <person name="Januszkiewicz K."/>
            <person name="Wedrychowicz H."/>
        </authorList>
    </citation>
    <scope>NUCLEOTIDE SEQUENCE [LARGE SCALE GENOMIC DNA]</scope>
    <source>
        <strain evidence="5">DX253</strain>
    </source>
</reference>
<name>E7QPB8_HALPU</name>
<dbReference type="InterPro" id="IPR045039">
    <property type="entry name" value="NSI-like"/>
</dbReference>
<dbReference type="GO" id="GO:0005737">
    <property type="term" value="C:cytoplasm"/>
    <property type="evidence" value="ECO:0007669"/>
    <property type="project" value="TreeGrafter"/>
</dbReference>
<evidence type="ECO:0000256" key="2">
    <source>
        <dbReference type="ARBA" id="ARBA00023315"/>
    </source>
</evidence>
<dbReference type="InterPro" id="IPR000182">
    <property type="entry name" value="GNAT_dom"/>
</dbReference>
<accession>E7QPB8</accession>
<evidence type="ECO:0000259" key="3">
    <source>
        <dbReference type="PROSITE" id="PS51186"/>
    </source>
</evidence>